<dbReference type="PANTHER" id="PTHR45931:SF25">
    <property type="entry name" value="E3 UBIQUITIN-PROTEIN LIGASE RLIM-LIKE ISOFORM X1"/>
    <property type="match status" value="1"/>
</dbReference>
<evidence type="ECO:0000256" key="4">
    <source>
        <dbReference type="PROSITE-ProRule" id="PRU00175"/>
    </source>
</evidence>
<dbReference type="GO" id="GO:0061630">
    <property type="term" value="F:ubiquitin protein ligase activity"/>
    <property type="evidence" value="ECO:0007669"/>
    <property type="project" value="TreeGrafter"/>
</dbReference>
<dbReference type="SUPFAM" id="SSF57850">
    <property type="entry name" value="RING/U-box"/>
    <property type="match status" value="1"/>
</dbReference>
<feature type="region of interest" description="Disordered" evidence="5">
    <location>
        <begin position="67"/>
        <end position="134"/>
    </location>
</feature>
<dbReference type="InterPro" id="IPR011016">
    <property type="entry name" value="Znf_RING-CH"/>
</dbReference>
<dbReference type="Gene3D" id="3.30.40.10">
    <property type="entry name" value="Zinc/RING finger domain, C3HC4 (zinc finger)"/>
    <property type="match status" value="1"/>
</dbReference>
<dbReference type="GO" id="GO:0008270">
    <property type="term" value="F:zinc ion binding"/>
    <property type="evidence" value="ECO:0007669"/>
    <property type="project" value="UniProtKB-KW"/>
</dbReference>
<sequence length="903" mass="99884">MEDMDIDQIIDVPDTPDRLAARNINGEECAEKESKLSVASHSGNSGFLDEGVLRRLRGRRGRLVTENGNGRRLHFHPGRNLSNLDEPDLHNNSIVSSLESSSDSRDANSLRRMRADKTSKHEREPSIGDQHMDRGKALWTKFPIKSSSYQENNAVLDLNEQNGHILVTENGHGRRPHFHPRINLSNLDGPELHNSSIVSSLETSSDSRDANSLRRMRADKTSKHESEPSIGSQHMDRRKALWTKFPIKSSSYQENNAVVDLNEQNGHIQIIKKAFSHGASKDPLAEEIKKESTAVSNHSSFLCTANSSKTSDNVCKGKEKTDDAKFKGAGLGMDRGKGIDFSSDSQIKTVKNLPSSLHSISPRVAGQKRLVRNGCISPNNIARAKQLAERNSSGSKEVECNDIGNVESNGSSILRELIAEDDNSNRVKGKGVIIHPWTSKEHDARTRHLSGRSSITHTEEVNGTTDASRDPFGCFEGLGGWRSTRNRSKKIGFPSSDEAGCLSRKNDGAGCNQRLENRVDNRDNRIGNNNRTGCDYPKVWGAVPSQHGPPPPSAQVPYSLVPESEQVDGRHLVANTLLKRQRKHESTLSNTGECSTSGFGDSELVFLGSSGDPSNSRSTRNQNSRRCGILNPVIEIDESSPEIGLSDSVDISCMNSDDSYARARQVEADEILALELQEQLYQEVPVVGGGETDAHIAWTVQQQHLQHASSRGRNPMLHPRGLSISPLYRQSRSRSFQNPSSRRGTQARIPPSTRMALGSRVRGQSPSILSRESNLQFPLNMDVDMRINILEALEAAVGDFSDIRMASHIHQVQRDFNENDYEMLLALDENNHQHGASINQINSLPESTVQTDNFEEACAICLETPTSGDTIRHLPCLHKFHKDCIDPWLSRRTSCPVCKLSIT</sequence>
<evidence type="ECO:0000256" key="2">
    <source>
        <dbReference type="ARBA" id="ARBA00022771"/>
    </source>
</evidence>
<feature type="region of interest" description="Disordered" evidence="5">
    <location>
        <begin position="443"/>
        <end position="469"/>
    </location>
</feature>
<protein>
    <recommendedName>
        <fullName evidence="6">RING-type domain-containing protein</fullName>
    </recommendedName>
</protein>
<evidence type="ECO:0000313" key="8">
    <source>
        <dbReference type="Proteomes" id="UP001415857"/>
    </source>
</evidence>
<dbReference type="InterPro" id="IPR013083">
    <property type="entry name" value="Znf_RING/FYVE/PHD"/>
</dbReference>
<feature type="region of interest" description="Disordered" evidence="5">
    <location>
        <begin position="728"/>
        <end position="765"/>
    </location>
</feature>
<feature type="compositionally biased region" description="Polar residues" evidence="5">
    <location>
        <begin position="451"/>
        <end position="466"/>
    </location>
</feature>
<dbReference type="AlphaFoldDB" id="A0AAP0X710"/>
<keyword evidence="1" id="KW-0479">Metal-binding</keyword>
<dbReference type="InterPro" id="IPR001841">
    <property type="entry name" value="Znf_RING"/>
</dbReference>
<gene>
    <name evidence="7" type="ORF">L1049_016713</name>
</gene>
<feature type="compositionally biased region" description="Polar residues" evidence="5">
    <location>
        <begin position="728"/>
        <end position="744"/>
    </location>
</feature>
<evidence type="ECO:0000259" key="6">
    <source>
        <dbReference type="PROSITE" id="PS50089"/>
    </source>
</evidence>
<dbReference type="EMBL" id="JBBPBK010000003">
    <property type="protein sequence ID" value="KAK9288263.1"/>
    <property type="molecule type" value="Genomic_DNA"/>
</dbReference>
<feature type="domain" description="RING-type" evidence="6">
    <location>
        <begin position="858"/>
        <end position="899"/>
    </location>
</feature>
<dbReference type="Pfam" id="PF13639">
    <property type="entry name" value="zf-RING_2"/>
    <property type="match status" value="1"/>
</dbReference>
<feature type="compositionally biased region" description="Basic and acidic residues" evidence="5">
    <location>
        <begin position="102"/>
        <end position="134"/>
    </location>
</feature>
<evidence type="ECO:0000256" key="5">
    <source>
        <dbReference type="SAM" id="MobiDB-lite"/>
    </source>
</evidence>
<feature type="compositionally biased region" description="Low complexity" evidence="5">
    <location>
        <begin position="614"/>
        <end position="626"/>
    </location>
</feature>
<evidence type="ECO:0000313" key="7">
    <source>
        <dbReference type="EMBL" id="KAK9288263.1"/>
    </source>
</evidence>
<feature type="region of interest" description="Disordered" evidence="5">
    <location>
        <begin position="605"/>
        <end position="626"/>
    </location>
</feature>
<accession>A0AAP0X710</accession>
<dbReference type="Proteomes" id="UP001415857">
    <property type="component" value="Unassembled WGS sequence"/>
</dbReference>
<keyword evidence="8" id="KW-1185">Reference proteome</keyword>
<dbReference type="CDD" id="cd16454">
    <property type="entry name" value="RING-H2_PA-TM-RING"/>
    <property type="match status" value="1"/>
</dbReference>
<dbReference type="InterPro" id="IPR051834">
    <property type="entry name" value="RING_finger_E3_ligase"/>
</dbReference>
<proteinExistence type="predicted"/>
<dbReference type="GO" id="GO:0006511">
    <property type="term" value="P:ubiquitin-dependent protein catabolic process"/>
    <property type="evidence" value="ECO:0007669"/>
    <property type="project" value="TreeGrafter"/>
</dbReference>
<keyword evidence="2 4" id="KW-0863">Zinc-finger</keyword>
<name>A0AAP0X710_LIQFO</name>
<feature type="region of interest" description="Disordered" evidence="5">
    <location>
        <begin position="485"/>
        <end position="515"/>
    </location>
</feature>
<organism evidence="7 8">
    <name type="scientific">Liquidambar formosana</name>
    <name type="common">Formosan gum</name>
    <dbReference type="NCBI Taxonomy" id="63359"/>
    <lineage>
        <taxon>Eukaryota</taxon>
        <taxon>Viridiplantae</taxon>
        <taxon>Streptophyta</taxon>
        <taxon>Embryophyta</taxon>
        <taxon>Tracheophyta</taxon>
        <taxon>Spermatophyta</taxon>
        <taxon>Magnoliopsida</taxon>
        <taxon>eudicotyledons</taxon>
        <taxon>Gunneridae</taxon>
        <taxon>Pentapetalae</taxon>
        <taxon>Saxifragales</taxon>
        <taxon>Altingiaceae</taxon>
        <taxon>Liquidambar</taxon>
    </lineage>
</organism>
<reference evidence="7 8" key="1">
    <citation type="journal article" date="2024" name="Plant J.">
        <title>Genome sequences and population genomics reveal climatic adaptation and genomic divergence between two closely related sweetgum species.</title>
        <authorList>
            <person name="Xu W.Q."/>
            <person name="Ren C.Q."/>
            <person name="Zhang X.Y."/>
            <person name="Comes H.P."/>
            <person name="Liu X.H."/>
            <person name="Li Y.G."/>
            <person name="Kettle C.J."/>
            <person name="Jalonen R."/>
            <person name="Gaisberger H."/>
            <person name="Ma Y.Z."/>
            <person name="Qiu Y.X."/>
        </authorList>
    </citation>
    <scope>NUCLEOTIDE SEQUENCE [LARGE SCALE GENOMIC DNA]</scope>
    <source>
        <strain evidence="7">Hangzhou</strain>
    </source>
</reference>
<dbReference type="SMART" id="SM00744">
    <property type="entry name" value="RINGv"/>
    <property type="match status" value="1"/>
</dbReference>
<dbReference type="GO" id="GO:0005634">
    <property type="term" value="C:nucleus"/>
    <property type="evidence" value="ECO:0007669"/>
    <property type="project" value="TreeGrafter"/>
</dbReference>
<dbReference type="PROSITE" id="PS50089">
    <property type="entry name" value="ZF_RING_2"/>
    <property type="match status" value="1"/>
</dbReference>
<comment type="caution">
    <text evidence="7">The sequence shown here is derived from an EMBL/GenBank/DDBJ whole genome shotgun (WGS) entry which is preliminary data.</text>
</comment>
<dbReference type="FunFam" id="3.30.40.10:FF:000594">
    <property type="entry name" value="RING/U-box superfamily protein"/>
    <property type="match status" value="1"/>
</dbReference>
<evidence type="ECO:0000256" key="1">
    <source>
        <dbReference type="ARBA" id="ARBA00022723"/>
    </source>
</evidence>
<evidence type="ECO:0000256" key="3">
    <source>
        <dbReference type="ARBA" id="ARBA00022833"/>
    </source>
</evidence>
<dbReference type="PANTHER" id="PTHR45931">
    <property type="entry name" value="SI:CH211-59O9.10"/>
    <property type="match status" value="1"/>
</dbReference>
<keyword evidence="3" id="KW-0862">Zinc</keyword>
<dbReference type="SMART" id="SM00184">
    <property type="entry name" value="RING"/>
    <property type="match status" value="1"/>
</dbReference>
<feature type="compositionally biased region" description="Basic and acidic residues" evidence="5">
    <location>
        <begin position="205"/>
        <end position="227"/>
    </location>
</feature>
<feature type="compositionally biased region" description="Low complexity" evidence="5">
    <location>
        <begin position="91"/>
        <end position="101"/>
    </location>
</feature>
<feature type="region of interest" description="Disordered" evidence="5">
    <location>
        <begin position="198"/>
        <end position="235"/>
    </location>
</feature>